<evidence type="ECO:0000256" key="4">
    <source>
        <dbReference type="ARBA" id="ARBA00022670"/>
    </source>
</evidence>
<dbReference type="InterPro" id="IPR008915">
    <property type="entry name" value="Peptidase_M50"/>
</dbReference>
<feature type="transmembrane region" description="Helical" evidence="11">
    <location>
        <begin position="105"/>
        <end position="129"/>
    </location>
</feature>
<keyword evidence="11" id="KW-0479">Metal-binding</keyword>
<dbReference type="Pfam" id="PF02163">
    <property type="entry name" value="Peptidase_M50"/>
    <property type="match status" value="1"/>
</dbReference>
<feature type="transmembrane region" description="Helical" evidence="11">
    <location>
        <begin position="366"/>
        <end position="384"/>
    </location>
</feature>
<dbReference type="InterPro" id="IPR004387">
    <property type="entry name" value="Pept_M50_Zn"/>
</dbReference>
<proteinExistence type="inferred from homology"/>
<evidence type="ECO:0000256" key="9">
    <source>
        <dbReference type="ARBA" id="ARBA00023049"/>
    </source>
</evidence>
<evidence type="ECO:0000259" key="12">
    <source>
        <dbReference type="Pfam" id="PF02163"/>
    </source>
</evidence>
<dbReference type="PANTHER" id="PTHR42837">
    <property type="entry name" value="REGULATOR OF SIGMA-E PROTEASE RSEP"/>
    <property type="match status" value="1"/>
</dbReference>
<reference evidence="14" key="2">
    <citation type="journal article" date="2021" name="PeerJ">
        <title>Extensive microbial diversity within the chicken gut microbiome revealed by metagenomics and culture.</title>
        <authorList>
            <person name="Gilroy R."/>
            <person name="Ravi A."/>
            <person name="Getino M."/>
            <person name="Pursley I."/>
            <person name="Horton D.L."/>
            <person name="Alikhan N.F."/>
            <person name="Baker D."/>
            <person name="Gharbi K."/>
            <person name="Hall N."/>
            <person name="Watson M."/>
            <person name="Adriaenssens E.M."/>
            <person name="Foster-Nyarko E."/>
            <person name="Jarju S."/>
            <person name="Secka A."/>
            <person name="Antonio M."/>
            <person name="Oren A."/>
            <person name="Chaudhuri R.R."/>
            <person name="La Ragione R."/>
            <person name="Hildebrand F."/>
            <person name="Pallen M.J."/>
        </authorList>
    </citation>
    <scope>NUCLEOTIDE SEQUENCE</scope>
    <source>
        <strain evidence="14">11167</strain>
    </source>
</reference>
<evidence type="ECO:0000256" key="8">
    <source>
        <dbReference type="ARBA" id="ARBA00022989"/>
    </source>
</evidence>
<keyword evidence="9 11" id="KW-0482">Metalloprotease</keyword>
<dbReference type="InterPro" id="IPR041489">
    <property type="entry name" value="PDZ_6"/>
</dbReference>
<accession>A0A9D9EAF6</accession>
<evidence type="ECO:0000256" key="5">
    <source>
        <dbReference type="ARBA" id="ARBA00022692"/>
    </source>
</evidence>
<evidence type="ECO:0000259" key="13">
    <source>
        <dbReference type="Pfam" id="PF17820"/>
    </source>
</evidence>
<evidence type="ECO:0000313" key="14">
    <source>
        <dbReference type="EMBL" id="MBO8442931.1"/>
    </source>
</evidence>
<organism evidence="14 15">
    <name type="scientific">Candidatus Aphodenecus pullistercoris</name>
    <dbReference type="NCBI Taxonomy" id="2840669"/>
    <lineage>
        <taxon>Bacteria</taxon>
        <taxon>Pseudomonadati</taxon>
        <taxon>Spirochaetota</taxon>
        <taxon>Spirochaetia</taxon>
        <taxon>Spirochaetales</taxon>
        <taxon>Candidatus Aphodenecus</taxon>
    </lineage>
</organism>
<dbReference type="GO" id="GO:0046872">
    <property type="term" value="F:metal ion binding"/>
    <property type="evidence" value="ECO:0007669"/>
    <property type="project" value="UniProtKB-KW"/>
</dbReference>
<feature type="domain" description="Peptidase M50" evidence="12">
    <location>
        <begin position="12"/>
        <end position="424"/>
    </location>
</feature>
<dbReference type="SUPFAM" id="SSF50156">
    <property type="entry name" value="PDZ domain-like"/>
    <property type="match status" value="1"/>
</dbReference>
<protein>
    <recommendedName>
        <fullName evidence="11">Zinc metalloprotease</fullName>
        <ecNumber evidence="11">3.4.24.-</ecNumber>
    </recommendedName>
</protein>
<sequence>MIVWILQFLIGFIGIGLVVLVHESGHFLAARALGVRVETFGIGMGPKIFSYQGKNTEYCISLIPFGGYCRMDGSIDLVKALRDEQKSFAKGEYGSYFTTTPLVRLLIFLAGPLANFLLSVILFLIVAMIPVLEAVHEPRVVVAGDYSQVFGTTLGQAEVESGDLILSVDGRAVDSYEDVEDILASADRPSIPVRVLREGQILDLTLYGQQLDGHWRYGIALWQDAIVGRSEGSSPFQEGDRILTVNGSDVGNVYDIYLHTDEEMDFSLLRGDEVLTVSLPSTTSFPFAWAAELRPMERPSLVEAVVQGFSRTGETIAETFSSLVGIFGQDTEEVRNEITGPTRAAQTIGTITTLGFESDAASGVRAFLYLLSVVSVSLLVANLLPIPTFDGGQICLNIYQMVRGRELGPRGYVVFQILGIVCTIVIIVALYSLDVIHYFFR</sequence>
<dbReference type="GO" id="GO:0016020">
    <property type="term" value="C:membrane"/>
    <property type="evidence" value="ECO:0007669"/>
    <property type="project" value="UniProtKB-SubCell"/>
</dbReference>
<comment type="caution">
    <text evidence="14">The sequence shown here is derived from an EMBL/GenBank/DDBJ whole genome shotgun (WGS) entry which is preliminary data.</text>
</comment>
<evidence type="ECO:0000256" key="7">
    <source>
        <dbReference type="ARBA" id="ARBA00022833"/>
    </source>
</evidence>
<dbReference type="GO" id="GO:0004222">
    <property type="term" value="F:metalloendopeptidase activity"/>
    <property type="evidence" value="ECO:0007669"/>
    <property type="project" value="InterPro"/>
</dbReference>
<dbReference type="InterPro" id="IPR036034">
    <property type="entry name" value="PDZ_sf"/>
</dbReference>
<dbReference type="NCBIfam" id="TIGR00054">
    <property type="entry name" value="RIP metalloprotease RseP"/>
    <property type="match status" value="1"/>
</dbReference>
<keyword evidence="4" id="KW-0645">Protease</keyword>
<comment type="cofactor">
    <cofactor evidence="1 11">
        <name>Zn(2+)</name>
        <dbReference type="ChEBI" id="CHEBI:29105"/>
    </cofactor>
</comment>
<feature type="transmembrane region" description="Helical" evidence="11">
    <location>
        <begin position="413"/>
        <end position="440"/>
    </location>
</feature>
<keyword evidence="10 11" id="KW-0472">Membrane</keyword>
<comment type="subcellular location">
    <subcellularLocation>
        <location evidence="2">Membrane</location>
        <topology evidence="2">Multi-pass membrane protein</topology>
    </subcellularLocation>
</comment>
<gene>
    <name evidence="14" type="primary">rseP</name>
    <name evidence="14" type="ORF">IAC42_04150</name>
</gene>
<keyword evidence="8 11" id="KW-1133">Transmembrane helix</keyword>
<evidence type="ECO:0000256" key="3">
    <source>
        <dbReference type="ARBA" id="ARBA00007931"/>
    </source>
</evidence>
<dbReference type="CDD" id="cd06163">
    <property type="entry name" value="S2P-M50_PDZ_RseP-like"/>
    <property type="match status" value="1"/>
</dbReference>
<dbReference type="EMBL" id="JADIMU010000026">
    <property type="protein sequence ID" value="MBO8442931.1"/>
    <property type="molecule type" value="Genomic_DNA"/>
</dbReference>
<dbReference type="AlphaFoldDB" id="A0A9D9EAF6"/>
<evidence type="ECO:0000256" key="11">
    <source>
        <dbReference type="RuleBase" id="RU362031"/>
    </source>
</evidence>
<comment type="similarity">
    <text evidence="3 11">Belongs to the peptidase M50B family.</text>
</comment>
<reference evidence="14" key="1">
    <citation type="submission" date="2020-10" db="EMBL/GenBank/DDBJ databases">
        <authorList>
            <person name="Gilroy R."/>
        </authorList>
    </citation>
    <scope>NUCLEOTIDE SEQUENCE</scope>
    <source>
        <strain evidence="14">11167</strain>
    </source>
</reference>
<dbReference type="PANTHER" id="PTHR42837:SF2">
    <property type="entry name" value="MEMBRANE METALLOPROTEASE ARASP2, CHLOROPLASTIC-RELATED"/>
    <property type="match status" value="1"/>
</dbReference>
<evidence type="ECO:0000256" key="1">
    <source>
        <dbReference type="ARBA" id="ARBA00001947"/>
    </source>
</evidence>
<name>A0A9D9EAF6_9SPIR</name>
<dbReference type="EC" id="3.4.24.-" evidence="11"/>
<keyword evidence="7 11" id="KW-0862">Zinc</keyword>
<evidence type="ECO:0000256" key="10">
    <source>
        <dbReference type="ARBA" id="ARBA00023136"/>
    </source>
</evidence>
<keyword evidence="6 11" id="KW-0378">Hydrolase</keyword>
<dbReference type="Proteomes" id="UP000823633">
    <property type="component" value="Unassembled WGS sequence"/>
</dbReference>
<feature type="domain" description="PDZ" evidence="13">
    <location>
        <begin position="156"/>
        <end position="197"/>
    </location>
</feature>
<evidence type="ECO:0000313" key="15">
    <source>
        <dbReference type="Proteomes" id="UP000823633"/>
    </source>
</evidence>
<dbReference type="Gene3D" id="2.30.42.10">
    <property type="match status" value="1"/>
</dbReference>
<evidence type="ECO:0000256" key="6">
    <source>
        <dbReference type="ARBA" id="ARBA00022801"/>
    </source>
</evidence>
<dbReference type="Pfam" id="PF17820">
    <property type="entry name" value="PDZ_6"/>
    <property type="match status" value="1"/>
</dbReference>
<evidence type="ECO:0000256" key="2">
    <source>
        <dbReference type="ARBA" id="ARBA00004141"/>
    </source>
</evidence>
<keyword evidence="5 11" id="KW-0812">Transmembrane</keyword>
<dbReference type="GO" id="GO:0006508">
    <property type="term" value="P:proteolysis"/>
    <property type="evidence" value="ECO:0007669"/>
    <property type="project" value="UniProtKB-KW"/>
</dbReference>